<gene>
    <name evidence="1" type="ORF">C5Y93_09845</name>
</gene>
<dbReference type="SUPFAM" id="SSF52047">
    <property type="entry name" value="RNI-like"/>
    <property type="match status" value="1"/>
</dbReference>
<evidence type="ECO:0000313" key="2">
    <source>
        <dbReference type="Proteomes" id="UP000237819"/>
    </source>
</evidence>
<name>A0A2S8GPD0_9BACT</name>
<dbReference type="AlphaFoldDB" id="A0A2S8GPD0"/>
<evidence type="ECO:0008006" key="3">
    <source>
        <dbReference type="Google" id="ProtNLM"/>
    </source>
</evidence>
<evidence type="ECO:0000313" key="1">
    <source>
        <dbReference type="EMBL" id="PQO46279.1"/>
    </source>
</evidence>
<accession>A0A2S8GPD0</accession>
<protein>
    <recommendedName>
        <fullName evidence="3">Leucine-rich repeat domain-containing protein</fullName>
    </recommendedName>
</protein>
<sequence length="268" mass="30368">MLVLVLLASLPLAWIGREFYRAHYEHWYAESAARYGGSVTHESFEATATAKLTESFPGENWLRYVLDIERKPRLTTVCLVSQESISLVNRLPYVQQLDGVVLCDMTLSDREVHTLLSLPNLKRLILHDVDITPDQLARFIPGKQLTKLQLDGRNATDTNLKVAGQMTQLQEIILRDGSATNAGAAHLRGLADLRSFTALRTEIDYESIPVFAKMSQLSHLQLEPNHPQPEWDMQWSIILAGLPLLPRYMHSDDPILHPPGIHFKLEYP</sequence>
<comment type="caution">
    <text evidence="1">The sequence shown here is derived from an EMBL/GenBank/DDBJ whole genome shotgun (WGS) entry which is preliminary data.</text>
</comment>
<dbReference type="InterPro" id="IPR032675">
    <property type="entry name" value="LRR_dom_sf"/>
</dbReference>
<dbReference type="EMBL" id="PUHZ01000010">
    <property type="protein sequence ID" value="PQO46279.1"/>
    <property type="molecule type" value="Genomic_DNA"/>
</dbReference>
<dbReference type="Gene3D" id="3.80.10.10">
    <property type="entry name" value="Ribonuclease Inhibitor"/>
    <property type="match status" value="1"/>
</dbReference>
<reference evidence="1 2" key="1">
    <citation type="submission" date="2018-02" db="EMBL/GenBank/DDBJ databases">
        <title>Comparative genomes isolates from brazilian mangrove.</title>
        <authorList>
            <person name="Araujo J.E."/>
            <person name="Taketani R.G."/>
            <person name="Silva M.C.P."/>
            <person name="Loureco M.V."/>
            <person name="Andreote F.D."/>
        </authorList>
    </citation>
    <scope>NUCLEOTIDE SEQUENCE [LARGE SCALE GENOMIC DNA]</scope>
    <source>
        <strain evidence="1 2">Nap-Phe MGV</strain>
    </source>
</reference>
<organism evidence="1 2">
    <name type="scientific">Blastopirellula marina</name>
    <dbReference type="NCBI Taxonomy" id="124"/>
    <lineage>
        <taxon>Bacteria</taxon>
        <taxon>Pseudomonadati</taxon>
        <taxon>Planctomycetota</taxon>
        <taxon>Planctomycetia</taxon>
        <taxon>Pirellulales</taxon>
        <taxon>Pirellulaceae</taxon>
        <taxon>Blastopirellula</taxon>
    </lineage>
</organism>
<dbReference type="Proteomes" id="UP000237819">
    <property type="component" value="Unassembled WGS sequence"/>
</dbReference>
<proteinExistence type="predicted"/>